<sequence length="292" mass="34449">MDNLKVLKTIIDKNESSRQKRFMEIIKLLDKFVLEKDNLFLEWHNKKPYLIRGSFAHGLDSDLTTNIDVWILLKKVSKPEDDEHNLFIFNWFENVIREYFWKYNVKTYKNKSSIDVEIENNFNISFVPFLLDRKQVISRMYKNDNGHLSLINETDIKEEPEFNSRIKKIANKSSINNLKLFIIASKIIISSRIENISGDIIENFILSKYEVMEKTERSVSVKIFLEKIANGEFNDFVKENYSTRKISLYANDGLTSLENLAKKMLSSIEENKNNKSYIDVLVNYLNMSIQKK</sequence>
<dbReference type="Proteomes" id="UP000424468">
    <property type="component" value="Chromosome"/>
</dbReference>
<dbReference type="RefSeq" id="WP_156006740.1">
    <property type="nucleotide sequence ID" value="NZ_CP046276.1"/>
</dbReference>
<dbReference type="KEGG" id="stab:STABA_v1c07550"/>
<evidence type="ECO:0000313" key="2">
    <source>
        <dbReference type="Proteomes" id="UP000424468"/>
    </source>
</evidence>
<keyword evidence="2" id="KW-1185">Reference proteome</keyword>
<gene>
    <name evidence="1" type="ORF">STABA_v1c07550</name>
</gene>
<protein>
    <recommendedName>
        <fullName evidence="3">Nucleotidyltransferase</fullName>
    </recommendedName>
</protein>
<reference evidence="1 2" key="1">
    <citation type="submission" date="2019-11" db="EMBL/GenBank/DDBJ databases">
        <title>Complete genome sequence of Spiroplasma tabanidicola TAUS-1 (DSM 22603).</title>
        <authorList>
            <person name="Huang C.-T."/>
            <person name="Lin Y.-C."/>
            <person name="Kuo C.-H."/>
        </authorList>
    </citation>
    <scope>NUCLEOTIDE SEQUENCE [LARGE SCALE GENOMIC DNA]</scope>
    <source>
        <strain evidence="1 2">TAUS-1</strain>
    </source>
</reference>
<organism evidence="1 2">
    <name type="scientific">Spiroplasma tabanidicola</name>
    <dbReference type="NCBI Taxonomy" id="324079"/>
    <lineage>
        <taxon>Bacteria</taxon>
        <taxon>Bacillati</taxon>
        <taxon>Mycoplasmatota</taxon>
        <taxon>Mollicutes</taxon>
        <taxon>Entomoplasmatales</taxon>
        <taxon>Spiroplasmataceae</taxon>
        <taxon>Spiroplasma</taxon>
    </lineage>
</organism>
<dbReference type="EMBL" id="CP046276">
    <property type="protein sequence ID" value="QGS52111.1"/>
    <property type="molecule type" value="Genomic_DNA"/>
</dbReference>
<name>A0A6I6CB03_9MOLU</name>
<evidence type="ECO:0000313" key="1">
    <source>
        <dbReference type="EMBL" id="QGS52111.1"/>
    </source>
</evidence>
<accession>A0A6I6CB03</accession>
<dbReference type="AlphaFoldDB" id="A0A6I6CB03"/>
<proteinExistence type="predicted"/>
<dbReference type="OrthoDB" id="389189at2"/>
<evidence type="ECO:0008006" key="3">
    <source>
        <dbReference type="Google" id="ProtNLM"/>
    </source>
</evidence>